<gene>
    <name evidence="1" type="ORF">DWY58_18905</name>
</gene>
<organism evidence="1 2">
    <name type="scientific">Bacteroides stercoris</name>
    <dbReference type="NCBI Taxonomy" id="46506"/>
    <lineage>
        <taxon>Bacteria</taxon>
        <taxon>Pseudomonadati</taxon>
        <taxon>Bacteroidota</taxon>
        <taxon>Bacteroidia</taxon>
        <taxon>Bacteroidales</taxon>
        <taxon>Bacteroidaceae</taxon>
        <taxon>Bacteroides</taxon>
    </lineage>
</organism>
<evidence type="ECO:0000313" key="2">
    <source>
        <dbReference type="Proteomes" id="UP000284161"/>
    </source>
</evidence>
<protein>
    <submittedName>
        <fullName evidence="1">Radical SAM protein</fullName>
    </submittedName>
</protein>
<name>A0A412DW19_BACSE</name>
<dbReference type="EMBL" id="QRUB01000057">
    <property type="protein sequence ID" value="RGR23814.1"/>
    <property type="molecule type" value="Genomic_DNA"/>
</dbReference>
<feature type="non-terminal residue" evidence="1">
    <location>
        <position position="1"/>
    </location>
</feature>
<dbReference type="AlphaFoldDB" id="A0A412DW19"/>
<comment type="caution">
    <text evidence="1">The sequence shown here is derived from an EMBL/GenBank/DDBJ whole genome shotgun (WGS) entry which is preliminary data.</text>
</comment>
<sequence length="69" mass="7851">RLDARRTLKSLVADLRIKTTLLGNTVSNTVPFVGMIPNDRVRILNELDSAIKNAGEKELRRYRDSIRSL</sequence>
<reference evidence="1 2" key="1">
    <citation type="submission" date="2018-08" db="EMBL/GenBank/DDBJ databases">
        <title>A genome reference for cultivated species of the human gut microbiota.</title>
        <authorList>
            <person name="Zou Y."/>
            <person name="Xue W."/>
            <person name="Luo G."/>
        </authorList>
    </citation>
    <scope>NUCLEOTIDE SEQUENCE [LARGE SCALE GENOMIC DNA]</scope>
    <source>
        <strain evidence="1 2">AF25-6</strain>
    </source>
</reference>
<evidence type="ECO:0000313" key="1">
    <source>
        <dbReference type="EMBL" id="RGR23814.1"/>
    </source>
</evidence>
<dbReference type="Proteomes" id="UP000284161">
    <property type="component" value="Unassembled WGS sequence"/>
</dbReference>
<proteinExistence type="predicted"/>
<accession>A0A412DW19</accession>